<feature type="region of interest" description="Disordered" evidence="1">
    <location>
        <begin position="107"/>
        <end position="335"/>
    </location>
</feature>
<name>A2ZTN0_ORYSJ</name>
<proteinExistence type="predicted"/>
<organism evidence="2">
    <name type="scientific">Oryza sativa subsp. japonica</name>
    <name type="common">Rice</name>
    <dbReference type="NCBI Taxonomy" id="39947"/>
    <lineage>
        <taxon>Eukaryota</taxon>
        <taxon>Viridiplantae</taxon>
        <taxon>Streptophyta</taxon>
        <taxon>Embryophyta</taxon>
        <taxon>Tracheophyta</taxon>
        <taxon>Spermatophyta</taxon>
        <taxon>Magnoliopsida</taxon>
        <taxon>Liliopsida</taxon>
        <taxon>Poales</taxon>
        <taxon>Poaceae</taxon>
        <taxon>BOP clade</taxon>
        <taxon>Oryzoideae</taxon>
        <taxon>Oryzeae</taxon>
        <taxon>Oryzinae</taxon>
        <taxon>Oryza</taxon>
        <taxon>Oryza sativa</taxon>
    </lineage>
</organism>
<reference evidence="2" key="1">
    <citation type="journal article" date="2005" name="PLoS Biol.">
        <title>The genomes of Oryza sativa: a history of duplications.</title>
        <authorList>
            <person name="Yu J."/>
            <person name="Wang J."/>
            <person name="Lin W."/>
            <person name="Li S."/>
            <person name="Li H."/>
            <person name="Zhou J."/>
            <person name="Ni P."/>
            <person name="Dong W."/>
            <person name="Hu S."/>
            <person name="Zeng C."/>
            <person name="Zhang J."/>
            <person name="Zhang Y."/>
            <person name="Li R."/>
            <person name="Xu Z."/>
            <person name="Li S."/>
            <person name="Li X."/>
            <person name="Zheng H."/>
            <person name="Cong L."/>
            <person name="Lin L."/>
            <person name="Yin J."/>
            <person name="Geng J."/>
            <person name="Li G."/>
            <person name="Shi J."/>
            <person name="Liu J."/>
            <person name="Lv H."/>
            <person name="Li J."/>
            <person name="Wang J."/>
            <person name="Deng Y."/>
            <person name="Ran L."/>
            <person name="Shi X."/>
            <person name="Wang X."/>
            <person name="Wu Q."/>
            <person name="Li C."/>
            <person name="Ren X."/>
            <person name="Wang J."/>
            <person name="Wang X."/>
            <person name="Li D."/>
            <person name="Liu D."/>
            <person name="Zhang X."/>
            <person name="Ji Z."/>
            <person name="Zhao W."/>
            <person name="Sun Y."/>
            <person name="Zhang Z."/>
            <person name="Bao J."/>
            <person name="Han Y."/>
            <person name="Dong L."/>
            <person name="Ji J."/>
            <person name="Chen P."/>
            <person name="Wu S."/>
            <person name="Liu J."/>
            <person name="Xiao Y."/>
            <person name="Bu D."/>
            <person name="Tan J."/>
            <person name="Yang L."/>
            <person name="Ye C."/>
            <person name="Zhang J."/>
            <person name="Xu J."/>
            <person name="Zhou Y."/>
            <person name="Yu Y."/>
            <person name="Zhang B."/>
            <person name="Zhuang S."/>
            <person name="Wei H."/>
            <person name="Liu B."/>
            <person name="Lei M."/>
            <person name="Yu H."/>
            <person name="Li Y."/>
            <person name="Xu H."/>
            <person name="Wei S."/>
            <person name="He X."/>
            <person name="Fang L."/>
            <person name="Zhang Z."/>
            <person name="Zhang Y."/>
            <person name="Huang X."/>
            <person name="Su Z."/>
            <person name="Tong W."/>
            <person name="Li J."/>
            <person name="Tong Z."/>
            <person name="Li S."/>
            <person name="Ye J."/>
            <person name="Wang L."/>
            <person name="Fang L."/>
            <person name="Lei T."/>
            <person name="Chen C."/>
            <person name="Chen H."/>
            <person name="Xu Z."/>
            <person name="Li H."/>
            <person name="Huang H."/>
            <person name="Zhang F."/>
            <person name="Xu H."/>
            <person name="Li N."/>
            <person name="Zhao C."/>
            <person name="Li S."/>
            <person name="Dong L."/>
            <person name="Huang Y."/>
            <person name="Li L."/>
            <person name="Xi Y."/>
            <person name="Qi Q."/>
            <person name="Li W."/>
            <person name="Zhang B."/>
            <person name="Hu W."/>
            <person name="Zhang Y."/>
            <person name="Tian X."/>
            <person name="Jiao Y."/>
            <person name="Liang X."/>
            <person name="Jin J."/>
            <person name="Gao L."/>
            <person name="Zheng W."/>
            <person name="Hao B."/>
            <person name="Liu S."/>
            <person name="Wang W."/>
            <person name="Yuan L."/>
            <person name="Cao M."/>
            <person name="McDermott J."/>
            <person name="Samudrala R."/>
            <person name="Wang J."/>
            <person name="Wong G.K."/>
            <person name="Yang H."/>
        </authorList>
    </citation>
    <scope>NUCLEOTIDE SEQUENCE [LARGE SCALE GENOMIC DNA]</scope>
</reference>
<accession>A2ZTN0</accession>
<protein>
    <recommendedName>
        <fullName evidence="3">Retrotransposon protein, putative, unclassified</fullName>
    </recommendedName>
</protein>
<sequence length="335" mass="35408">MWDHLRGLRSLGLTGAMVFGDYFRRRIAPLQDRSRGVWEYTGPNNPMRTHVGARWDWGEEDAKMVIQRVLGLDSAEQMLIPDEILPLRCDRDRESILAVMSVVGVGRGWSSRGGTGGSAAGMGGGGATAGGSRTCGPGGGGSSRSPGTNRGPGDDSASDPKEKRKISESRPPSPPRGGGAERVADRPPAGHKRPAGAEAGRKKKRLRKIGQTEPCRGSFIEPPKWTFNRPPCSEIPSQGVSGFDPSRGTKSERSERPGLGRSKAAGPSQPLGGAHGRIPGPAPSQPQPGLDSLRAMVVTSLPGVAPRLGCMRSATRDRGAREVALGSQGRKPRRP</sequence>
<feature type="compositionally biased region" description="Gly residues" evidence="1">
    <location>
        <begin position="107"/>
        <end position="129"/>
    </location>
</feature>
<dbReference type="Proteomes" id="UP000007752">
    <property type="component" value="Chromosome 1"/>
</dbReference>
<evidence type="ECO:0000313" key="2">
    <source>
        <dbReference type="EMBL" id="EAZ12077.1"/>
    </source>
</evidence>
<evidence type="ECO:0008006" key="3">
    <source>
        <dbReference type="Google" id="ProtNLM"/>
    </source>
</evidence>
<dbReference type="AlphaFoldDB" id="A2ZTN0"/>
<gene>
    <name evidence="2" type="ORF">OsJ_01959</name>
</gene>
<evidence type="ECO:0000256" key="1">
    <source>
        <dbReference type="SAM" id="MobiDB-lite"/>
    </source>
</evidence>
<feature type="compositionally biased region" description="Basic and acidic residues" evidence="1">
    <location>
        <begin position="247"/>
        <end position="258"/>
    </location>
</feature>
<feature type="compositionally biased region" description="Basic and acidic residues" evidence="1">
    <location>
        <begin position="158"/>
        <end position="168"/>
    </location>
</feature>
<reference evidence="2" key="2">
    <citation type="submission" date="2008-12" db="EMBL/GenBank/DDBJ databases">
        <title>Improved gene annotation of the rice (Oryza sativa) genomes.</title>
        <authorList>
            <person name="Wang J."/>
            <person name="Li R."/>
            <person name="Fan W."/>
            <person name="Huang Q."/>
            <person name="Zhang J."/>
            <person name="Zhou Y."/>
            <person name="Hu Y."/>
            <person name="Zi S."/>
            <person name="Li J."/>
            <person name="Ni P."/>
            <person name="Zheng H."/>
            <person name="Zhang Y."/>
            <person name="Zhao M."/>
            <person name="Hao Q."/>
            <person name="McDermott J."/>
            <person name="Samudrala R."/>
            <person name="Kristiansen K."/>
            <person name="Wong G.K.-S."/>
        </authorList>
    </citation>
    <scope>NUCLEOTIDE SEQUENCE</scope>
</reference>
<dbReference type="EMBL" id="CM000138">
    <property type="protein sequence ID" value="EAZ12077.1"/>
    <property type="molecule type" value="Genomic_DNA"/>
</dbReference>